<comment type="caution">
    <text evidence="2">The sequence shown here is derived from an EMBL/GenBank/DDBJ whole genome shotgun (WGS) entry which is preliminary data.</text>
</comment>
<evidence type="ECO:0000313" key="3">
    <source>
        <dbReference type="Proteomes" id="UP000011668"/>
    </source>
</evidence>
<proteinExistence type="predicted"/>
<evidence type="ECO:0000256" key="1">
    <source>
        <dbReference type="SAM" id="MobiDB-lite"/>
    </source>
</evidence>
<organism evidence="2 3">
    <name type="scientific">Thanatephorus cucumeris (strain AG1-IA)</name>
    <name type="common">Rice sheath blight fungus</name>
    <name type="synonym">Rhizoctonia solani</name>
    <dbReference type="NCBI Taxonomy" id="983506"/>
    <lineage>
        <taxon>Eukaryota</taxon>
        <taxon>Fungi</taxon>
        <taxon>Dikarya</taxon>
        <taxon>Basidiomycota</taxon>
        <taxon>Agaricomycotina</taxon>
        <taxon>Agaricomycetes</taxon>
        <taxon>Cantharellales</taxon>
        <taxon>Ceratobasidiaceae</taxon>
        <taxon>Rhizoctonia</taxon>
        <taxon>Rhizoctonia solani AG-1</taxon>
    </lineage>
</organism>
<sequence>MLFGSSAGNVCTKQRSGGSVHSSSRFGGFNLSPGYVLSGHLSLPQRAPVDHSRPSRLMSQSSCLTSQKVQIRQQLARISVNN</sequence>
<feature type="region of interest" description="Disordered" evidence="1">
    <location>
        <begin position="1"/>
        <end position="25"/>
    </location>
</feature>
<keyword evidence="3" id="KW-1185">Reference proteome</keyword>
<name>L8WDK5_THACA</name>
<dbReference type="EMBL" id="AFRT01003842">
    <property type="protein sequence ID" value="ELU36261.1"/>
    <property type="molecule type" value="Genomic_DNA"/>
</dbReference>
<reference evidence="2 3" key="1">
    <citation type="journal article" date="2013" name="Nat. Commun.">
        <title>The evolution and pathogenic mechanisms of the rice sheath blight pathogen.</title>
        <authorList>
            <person name="Zheng A."/>
            <person name="Lin R."/>
            <person name="Xu L."/>
            <person name="Qin P."/>
            <person name="Tang C."/>
            <person name="Ai P."/>
            <person name="Zhang D."/>
            <person name="Liu Y."/>
            <person name="Sun Z."/>
            <person name="Feng H."/>
            <person name="Wang Y."/>
            <person name="Chen Y."/>
            <person name="Liang X."/>
            <person name="Fu R."/>
            <person name="Li Q."/>
            <person name="Zhang J."/>
            <person name="Yu X."/>
            <person name="Xie Z."/>
            <person name="Ding L."/>
            <person name="Guan P."/>
            <person name="Tang J."/>
            <person name="Liang Y."/>
            <person name="Wang S."/>
            <person name="Deng Q."/>
            <person name="Li S."/>
            <person name="Zhu J."/>
            <person name="Wang L."/>
            <person name="Liu H."/>
            <person name="Li P."/>
        </authorList>
    </citation>
    <scope>NUCLEOTIDE SEQUENCE [LARGE SCALE GENOMIC DNA]</scope>
    <source>
        <strain evidence="3">AG-1 IA</strain>
    </source>
</reference>
<gene>
    <name evidence="2" type="ORF">AG1IA_09708</name>
</gene>
<dbReference type="Proteomes" id="UP000011668">
    <property type="component" value="Unassembled WGS sequence"/>
</dbReference>
<dbReference type="HOGENOM" id="CLU_2559876_0_0_1"/>
<accession>L8WDK5</accession>
<evidence type="ECO:0000313" key="2">
    <source>
        <dbReference type="EMBL" id="ELU36261.1"/>
    </source>
</evidence>
<dbReference type="AlphaFoldDB" id="L8WDK5"/>
<protein>
    <submittedName>
        <fullName evidence="2">Uncharacterized protein</fullName>
    </submittedName>
</protein>